<reference evidence="1" key="1">
    <citation type="submission" date="2014-11" db="EMBL/GenBank/DDBJ databases">
        <authorList>
            <person name="Amaro Gonzalez C."/>
        </authorList>
    </citation>
    <scope>NUCLEOTIDE SEQUENCE</scope>
</reference>
<organism evidence="1">
    <name type="scientific">Anguilla anguilla</name>
    <name type="common">European freshwater eel</name>
    <name type="synonym">Muraena anguilla</name>
    <dbReference type="NCBI Taxonomy" id="7936"/>
    <lineage>
        <taxon>Eukaryota</taxon>
        <taxon>Metazoa</taxon>
        <taxon>Chordata</taxon>
        <taxon>Craniata</taxon>
        <taxon>Vertebrata</taxon>
        <taxon>Euteleostomi</taxon>
        <taxon>Actinopterygii</taxon>
        <taxon>Neopterygii</taxon>
        <taxon>Teleostei</taxon>
        <taxon>Anguilliformes</taxon>
        <taxon>Anguillidae</taxon>
        <taxon>Anguilla</taxon>
    </lineage>
</organism>
<protein>
    <submittedName>
        <fullName evidence="1">Uncharacterized protein</fullName>
    </submittedName>
</protein>
<reference evidence="1" key="2">
    <citation type="journal article" date="2015" name="Fish Shellfish Immunol.">
        <title>Early steps in the European eel (Anguilla anguilla)-Vibrio vulnificus interaction in the gills: Role of the RtxA13 toxin.</title>
        <authorList>
            <person name="Callol A."/>
            <person name="Pajuelo D."/>
            <person name="Ebbesson L."/>
            <person name="Teles M."/>
            <person name="MacKenzie S."/>
            <person name="Amaro C."/>
        </authorList>
    </citation>
    <scope>NUCLEOTIDE SEQUENCE</scope>
</reference>
<name>A0A0E9Q8G2_ANGAN</name>
<dbReference type="AlphaFoldDB" id="A0A0E9Q8G2"/>
<dbReference type="EMBL" id="GBXM01095543">
    <property type="protein sequence ID" value="JAH13034.1"/>
    <property type="molecule type" value="Transcribed_RNA"/>
</dbReference>
<evidence type="ECO:0000313" key="1">
    <source>
        <dbReference type="EMBL" id="JAH13034.1"/>
    </source>
</evidence>
<sequence>MFMCTFSHTDIHIKGITVCRGL</sequence>
<accession>A0A0E9Q8G2</accession>
<proteinExistence type="predicted"/>